<dbReference type="AlphaFoldDB" id="A0A136IZM2"/>
<dbReference type="InterPro" id="IPR011701">
    <property type="entry name" value="MFS"/>
</dbReference>
<dbReference type="GO" id="GO:0005886">
    <property type="term" value="C:plasma membrane"/>
    <property type="evidence" value="ECO:0007669"/>
    <property type="project" value="TreeGrafter"/>
</dbReference>
<evidence type="ECO:0000256" key="3">
    <source>
        <dbReference type="ARBA" id="ARBA00022989"/>
    </source>
</evidence>
<feature type="transmembrane region" description="Helical" evidence="5">
    <location>
        <begin position="100"/>
        <end position="118"/>
    </location>
</feature>
<dbReference type="Gene3D" id="1.20.1250.20">
    <property type="entry name" value="MFS general substrate transporter like domains"/>
    <property type="match status" value="1"/>
</dbReference>
<feature type="transmembrane region" description="Helical" evidence="5">
    <location>
        <begin position="199"/>
        <end position="218"/>
    </location>
</feature>
<keyword evidence="3 5" id="KW-1133">Transmembrane helix</keyword>
<dbReference type="GO" id="GO:0022857">
    <property type="term" value="F:transmembrane transporter activity"/>
    <property type="evidence" value="ECO:0007669"/>
    <property type="project" value="InterPro"/>
</dbReference>
<dbReference type="OrthoDB" id="3066029at2759"/>
<evidence type="ECO:0000256" key="1">
    <source>
        <dbReference type="ARBA" id="ARBA00004141"/>
    </source>
</evidence>
<name>A0A136IZM2_9PEZI</name>
<dbReference type="InterPro" id="IPR020846">
    <property type="entry name" value="MFS_dom"/>
</dbReference>
<feature type="transmembrane region" description="Helical" evidence="5">
    <location>
        <begin position="32"/>
        <end position="55"/>
    </location>
</feature>
<reference evidence="8" key="1">
    <citation type="submission" date="2016-02" db="EMBL/GenBank/DDBJ databases">
        <title>Draft genome sequence of Microdochium bolleyi, a fungal endophyte of beachgrass.</title>
        <authorList>
            <consortium name="DOE Joint Genome Institute"/>
            <person name="David A.S."/>
            <person name="May G."/>
            <person name="Haridas S."/>
            <person name="Lim J."/>
            <person name="Wang M."/>
            <person name="Labutti K."/>
            <person name="Lipzen A."/>
            <person name="Barry K."/>
            <person name="Grigoriev I.V."/>
        </authorList>
    </citation>
    <scope>NUCLEOTIDE SEQUENCE [LARGE SCALE GENOMIC DNA]</scope>
    <source>
        <strain evidence="8">J235TASD1</strain>
    </source>
</reference>
<feature type="transmembrane region" description="Helical" evidence="5">
    <location>
        <begin position="439"/>
        <end position="458"/>
    </location>
</feature>
<feature type="transmembrane region" description="Helical" evidence="5">
    <location>
        <begin position="67"/>
        <end position="88"/>
    </location>
</feature>
<feature type="transmembrane region" description="Helical" evidence="5">
    <location>
        <begin position="253"/>
        <end position="274"/>
    </location>
</feature>
<keyword evidence="2 5" id="KW-0812">Transmembrane</keyword>
<evidence type="ECO:0000313" key="7">
    <source>
        <dbReference type="EMBL" id="KXJ90254.1"/>
    </source>
</evidence>
<feature type="transmembrane region" description="Helical" evidence="5">
    <location>
        <begin position="339"/>
        <end position="359"/>
    </location>
</feature>
<dbReference type="PROSITE" id="PS50850">
    <property type="entry name" value="MFS"/>
    <property type="match status" value="1"/>
</dbReference>
<feature type="transmembrane region" description="Helical" evidence="5">
    <location>
        <begin position="410"/>
        <end position="427"/>
    </location>
</feature>
<feature type="transmembrane region" description="Helical" evidence="5">
    <location>
        <begin position="294"/>
        <end position="318"/>
    </location>
</feature>
<comment type="subcellular location">
    <subcellularLocation>
        <location evidence="1">Membrane</location>
        <topology evidence="1">Multi-pass membrane protein</topology>
    </subcellularLocation>
</comment>
<evidence type="ECO:0000256" key="5">
    <source>
        <dbReference type="SAM" id="Phobius"/>
    </source>
</evidence>
<feature type="transmembrane region" description="Helical" evidence="5">
    <location>
        <begin position="130"/>
        <end position="150"/>
    </location>
</feature>
<keyword evidence="4 5" id="KW-0472">Membrane</keyword>
<evidence type="ECO:0000256" key="4">
    <source>
        <dbReference type="ARBA" id="ARBA00023136"/>
    </source>
</evidence>
<feature type="transmembrane region" description="Helical" evidence="5">
    <location>
        <begin position="171"/>
        <end position="193"/>
    </location>
</feature>
<evidence type="ECO:0000259" key="6">
    <source>
        <dbReference type="PROSITE" id="PS50850"/>
    </source>
</evidence>
<feature type="domain" description="Major facilitator superfamily (MFS) profile" evidence="6">
    <location>
        <begin position="34"/>
        <end position="465"/>
    </location>
</feature>
<organism evidence="7 8">
    <name type="scientific">Microdochium bolleyi</name>
    <dbReference type="NCBI Taxonomy" id="196109"/>
    <lineage>
        <taxon>Eukaryota</taxon>
        <taxon>Fungi</taxon>
        <taxon>Dikarya</taxon>
        <taxon>Ascomycota</taxon>
        <taxon>Pezizomycotina</taxon>
        <taxon>Sordariomycetes</taxon>
        <taxon>Xylariomycetidae</taxon>
        <taxon>Xylariales</taxon>
        <taxon>Microdochiaceae</taxon>
        <taxon>Microdochium</taxon>
    </lineage>
</organism>
<gene>
    <name evidence="7" type="ORF">Micbo1qcDRAFT_227400</name>
</gene>
<proteinExistence type="predicted"/>
<accession>A0A136IZM2</accession>
<sequence length="474" mass="51600">MNTFDELARRLQLQRTNTTTSPYRLLPVWRKYLIVFVAAFTTLPITFASTSLFPLTQEIATSLDSTASHIQIINAIVLVLMGCSIFVWGPLNKIFGRKRAWLAATVVFALSTAGTALAPDAGSGPSRSTGLAVFTAMRVISGFEGTFFHIAGQTWIADIFEPTERGTATGFFLIGTVFGPAFGPCFAGIMVTYTTWRAVLWLQVAMSGVGFVMSILFLPDIRSNSATSSKHKKPAWTPLAVLKLFNPTKTFKAFLFPNVLLTDIACGCMSWSQYTLLASPRHILNPRFNLTTPLVSGLFYIAPGVGFIIGTMIGGRYSDHVVHKHIALRGGLRLPQDRLNSGMPMFFGVIPAAQLVYGWCLHFNVGGLPVAVVFAAIQAFGLLFAFASLNTYCAEALPRRRSEVIASKYLIQYTTSAVGSAVVVPLIDRIGMGPATTISALLVLVAGCLSLVTARYGITMERWAERKMPRLLTE</sequence>
<dbReference type="EMBL" id="KQ964253">
    <property type="protein sequence ID" value="KXJ90254.1"/>
    <property type="molecule type" value="Genomic_DNA"/>
</dbReference>
<keyword evidence="8" id="KW-1185">Reference proteome</keyword>
<dbReference type="InParanoid" id="A0A136IZM2"/>
<dbReference type="Proteomes" id="UP000070501">
    <property type="component" value="Unassembled WGS sequence"/>
</dbReference>
<evidence type="ECO:0000256" key="2">
    <source>
        <dbReference type="ARBA" id="ARBA00022692"/>
    </source>
</evidence>
<evidence type="ECO:0000313" key="8">
    <source>
        <dbReference type="Proteomes" id="UP000070501"/>
    </source>
</evidence>
<dbReference type="SUPFAM" id="SSF103473">
    <property type="entry name" value="MFS general substrate transporter"/>
    <property type="match status" value="1"/>
</dbReference>
<protein>
    <submittedName>
        <fullName evidence="7">Synaptic vesicle transporter</fullName>
    </submittedName>
</protein>
<dbReference type="PANTHER" id="PTHR23502:SF152">
    <property type="entry name" value="MAJOR FACILITATOR SUPERFAMILY (MFS) PROFILE DOMAIN-CONTAINING PROTEIN-RELATED"/>
    <property type="match status" value="1"/>
</dbReference>
<dbReference type="PANTHER" id="PTHR23502">
    <property type="entry name" value="MAJOR FACILITATOR SUPERFAMILY"/>
    <property type="match status" value="1"/>
</dbReference>
<feature type="transmembrane region" description="Helical" evidence="5">
    <location>
        <begin position="365"/>
        <end position="389"/>
    </location>
</feature>
<dbReference type="InterPro" id="IPR036259">
    <property type="entry name" value="MFS_trans_sf"/>
</dbReference>
<dbReference type="Pfam" id="PF07690">
    <property type="entry name" value="MFS_1"/>
    <property type="match status" value="1"/>
</dbReference>